<dbReference type="Gene3D" id="3.10.180.10">
    <property type="entry name" value="2,3-Dihydroxybiphenyl 1,2-Dioxygenase, domain 1"/>
    <property type="match status" value="2"/>
</dbReference>
<feature type="signal peptide" evidence="2">
    <location>
        <begin position="1"/>
        <end position="20"/>
    </location>
</feature>
<evidence type="ECO:0000259" key="3">
    <source>
        <dbReference type="PROSITE" id="PS51819"/>
    </source>
</evidence>
<dbReference type="InterPro" id="IPR004360">
    <property type="entry name" value="Glyas_Fos-R_dOase_dom"/>
</dbReference>
<dbReference type="RefSeq" id="WP_161811758.1">
    <property type="nucleotide sequence ID" value="NZ_BLJN01000002.1"/>
</dbReference>
<protein>
    <recommendedName>
        <fullName evidence="3">VOC domain-containing protein</fullName>
    </recommendedName>
</protein>
<accession>A0A829YB05</accession>
<dbReference type="PANTHER" id="PTHR43048">
    <property type="entry name" value="METHYLMALONYL-COA EPIMERASE"/>
    <property type="match status" value="1"/>
</dbReference>
<evidence type="ECO:0000256" key="2">
    <source>
        <dbReference type="SAM" id="SignalP"/>
    </source>
</evidence>
<dbReference type="PROSITE" id="PS51819">
    <property type="entry name" value="VOC"/>
    <property type="match status" value="1"/>
</dbReference>
<feature type="chain" id="PRO_5032339155" description="VOC domain-containing protein" evidence="2">
    <location>
        <begin position="21"/>
        <end position="256"/>
    </location>
</feature>
<dbReference type="InterPro" id="IPR051785">
    <property type="entry name" value="MMCE/EMCE_epimerase"/>
</dbReference>
<proteinExistence type="predicted"/>
<feature type="domain" description="VOC" evidence="3">
    <location>
        <begin position="27"/>
        <end position="148"/>
    </location>
</feature>
<dbReference type="InterPro" id="IPR029068">
    <property type="entry name" value="Glyas_Bleomycin-R_OHBP_Dase"/>
</dbReference>
<dbReference type="GO" id="GO:0046491">
    <property type="term" value="P:L-methylmalonyl-CoA metabolic process"/>
    <property type="evidence" value="ECO:0007669"/>
    <property type="project" value="TreeGrafter"/>
</dbReference>
<dbReference type="GO" id="GO:0046872">
    <property type="term" value="F:metal ion binding"/>
    <property type="evidence" value="ECO:0007669"/>
    <property type="project" value="UniProtKB-KW"/>
</dbReference>
<dbReference type="Proteomes" id="UP000445000">
    <property type="component" value="Unassembled WGS sequence"/>
</dbReference>
<dbReference type="GO" id="GO:0004493">
    <property type="term" value="F:methylmalonyl-CoA epimerase activity"/>
    <property type="evidence" value="ECO:0007669"/>
    <property type="project" value="TreeGrafter"/>
</dbReference>
<keyword evidence="2" id="KW-0732">Signal</keyword>
<gene>
    <name evidence="4" type="ORF">GCM10011487_20180</name>
</gene>
<keyword evidence="5" id="KW-1185">Reference proteome</keyword>
<dbReference type="PANTHER" id="PTHR43048:SF3">
    <property type="entry name" value="METHYLMALONYL-COA EPIMERASE, MITOCHONDRIAL"/>
    <property type="match status" value="1"/>
</dbReference>
<sequence length="256" mass="28195">MNARSLIVCFSLLLAPLVHAAEPAGSPTHSLVAAKVIVADLKQALDFYQQNFGLKEVARENVEGQYDQVILGFGSGVRLTLVSSPKEQSLQKSRYPVVLIYTPDFETIVKRLEDTKQPVRRLPKSQSGPYNIAIARDPSGNAVEILARQQPPAIGAAKLIVADRKDAEEFYTSLLHAKPLQYFNTPTYDEVLLGFNDGMLALFQPKDEAPLPKSQFPLVTFRTRDIDVTKDDSATGTSKDPSGNVFEIFMTVLDAD</sequence>
<dbReference type="Pfam" id="PF00903">
    <property type="entry name" value="Glyoxalase"/>
    <property type="match status" value="1"/>
</dbReference>
<comment type="caution">
    <text evidence="4">The sequence shown here is derived from an EMBL/GenBank/DDBJ whole genome shotgun (WGS) entry which is preliminary data.</text>
</comment>
<dbReference type="CDD" id="cd06587">
    <property type="entry name" value="VOC"/>
    <property type="match status" value="2"/>
</dbReference>
<evidence type="ECO:0000313" key="4">
    <source>
        <dbReference type="EMBL" id="GFE80018.1"/>
    </source>
</evidence>
<keyword evidence="1" id="KW-0479">Metal-binding</keyword>
<reference evidence="5" key="1">
    <citation type="submission" date="2020-01" db="EMBL/GenBank/DDBJ databases">
        <title>'Steroidobacter agaridevorans' sp. nov., agar-degrading bacteria isolated from rhizosphere soils.</title>
        <authorList>
            <person name="Ikenaga M."/>
            <person name="Kataoka M."/>
            <person name="Murouchi A."/>
            <person name="Katsuragi S."/>
            <person name="Sakai M."/>
        </authorList>
    </citation>
    <scope>NUCLEOTIDE SEQUENCE [LARGE SCALE GENOMIC DNA]</scope>
    <source>
        <strain evidence="5">YU21-B</strain>
    </source>
</reference>
<dbReference type="EMBL" id="BLJN01000002">
    <property type="protein sequence ID" value="GFE80018.1"/>
    <property type="molecule type" value="Genomic_DNA"/>
</dbReference>
<dbReference type="InterPro" id="IPR037523">
    <property type="entry name" value="VOC_core"/>
</dbReference>
<dbReference type="AlphaFoldDB" id="A0A829YB05"/>
<evidence type="ECO:0000313" key="5">
    <source>
        <dbReference type="Proteomes" id="UP000445000"/>
    </source>
</evidence>
<dbReference type="SUPFAM" id="SSF54593">
    <property type="entry name" value="Glyoxalase/Bleomycin resistance protein/Dihydroxybiphenyl dioxygenase"/>
    <property type="match status" value="2"/>
</dbReference>
<evidence type="ECO:0000256" key="1">
    <source>
        <dbReference type="ARBA" id="ARBA00022723"/>
    </source>
</evidence>
<name>A0A829YB05_9GAMM</name>
<organism evidence="4 5">
    <name type="scientific">Steroidobacter agaridevorans</name>
    <dbReference type="NCBI Taxonomy" id="2695856"/>
    <lineage>
        <taxon>Bacteria</taxon>
        <taxon>Pseudomonadati</taxon>
        <taxon>Pseudomonadota</taxon>
        <taxon>Gammaproteobacteria</taxon>
        <taxon>Steroidobacterales</taxon>
        <taxon>Steroidobacteraceae</taxon>
        <taxon>Steroidobacter</taxon>
    </lineage>
</organism>